<gene>
    <name evidence="1" type="ORF">A2U01_0100223</name>
</gene>
<sequence length="69" mass="7533">MRDAPYESARHADGRKFWCSILADWCDAPLLPARCATPACATLNSPKLFQPSASDLAQRAGTPCAARRR</sequence>
<accession>A0A392UV03</accession>
<protein>
    <submittedName>
        <fullName evidence="1">Uncharacterized protein</fullName>
    </submittedName>
</protein>
<organism evidence="1 2">
    <name type="scientific">Trifolium medium</name>
    <dbReference type="NCBI Taxonomy" id="97028"/>
    <lineage>
        <taxon>Eukaryota</taxon>
        <taxon>Viridiplantae</taxon>
        <taxon>Streptophyta</taxon>
        <taxon>Embryophyta</taxon>
        <taxon>Tracheophyta</taxon>
        <taxon>Spermatophyta</taxon>
        <taxon>Magnoliopsida</taxon>
        <taxon>eudicotyledons</taxon>
        <taxon>Gunneridae</taxon>
        <taxon>Pentapetalae</taxon>
        <taxon>rosids</taxon>
        <taxon>fabids</taxon>
        <taxon>Fabales</taxon>
        <taxon>Fabaceae</taxon>
        <taxon>Papilionoideae</taxon>
        <taxon>50 kb inversion clade</taxon>
        <taxon>NPAAA clade</taxon>
        <taxon>Hologalegina</taxon>
        <taxon>IRL clade</taxon>
        <taxon>Trifolieae</taxon>
        <taxon>Trifolium</taxon>
    </lineage>
</organism>
<reference evidence="1 2" key="1">
    <citation type="journal article" date="2018" name="Front. Plant Sci.">
        <title>Red Clover (Trifolium pratense) and Zigzag Clover (T. medium) - A Picture of Genomic Similarities and Differences.</title>
        <authorList>
            <person name="Dluhosova J."/>
            <person name="Istvanek J."/>
            <person name="Nedelnik J."/>
            <person name="Repkova J."/>
        </authorList>
    </citation>
    <scope>NUCLEOTIDE SEQUENCE [LARGE SCALE GENOMIC DNA]</scope>
    <source>
        <strain evidence="2">cv. 10/8</strain>
        <tissue evidence="1">Leaf</tissue>
    </source>
</reference>
<proteinExistence type="predicted"/>
<dbReference type="AlphaFoldDB" id="A0A392UV03"/>
<dbReference type="EMBL" id="LXQA010962723">
    <property type="protein sequence ID" value="MCI78952.1"/>
    <property type="molecule type" value="Genomic_DNA"/>
</dbReference>
<name>A0A392UV03_9FABA</name>
<evidence type="ECO:0000313" key="2">
    <source>
        <dbReference type="Proteomes" id="UP000265520"/>
    </source>
</evidence>
<keyword evidence="2" id="KW-1185">Reference proteome</keyword>
<dbReference type="Proteomes" id="UP000265520">
    <property type="component" value="Unassembled WGS sequence"/>
</dbReference>
<comment type="caution">
    <text evidence="1">The sequence shown here is derived from an EMBL/GenBank/DDBJ whole genome shotgun (WGS) entry which is preliminary data.</text>
</comment>
<feature type="non-terminal residue" evidence="1">
    <location>
        <position position="69"/>
    </location>
</feature>
<evidence type="ECO:0000313" key="1">
    <source>
        <dbReference type="EMBL" id="MCI78952.1"/>
    </source>
</evidence>